<dbReference type="Gene3D" id="3.20.19.10">
    <property type="entry name" value="Aconitase, domain 4"/>
    <property type="match status" value="1"/>
</dbReference>
<name>A0A8H8R6I1_9HELO</name>
<evidence type="ECO:0000256" key="17">
    <source>
        <dbReference type="ARBA" id="ARBA00033368"/>
    </source>
</evidence>
<evidence type="ECO:0000256" key="3">
    <source>
        <dbReference type="ARBA" id="ARBA00002695"/>
    </source>
</evidence>
<accession>A0A8H8R6I1</accession>
<organism evidence="20 21">
    <name type="scientific">Lachnellula hyalina</name>
    <dbReference type="NCBI Taxonomy" id="1316788"/>
    <lineage>
        <taxon>Eukaryota</taxon>
        <taxon>Fungi</taxon>
        <taxon>Dikarya</taxon>
        <taxon>Ascomycota</taxon>
        <taxon>Pezizomycotina</taxon>
        <taxon>Leotiomycetes</taxon>
        <taxon>Helotiales</taxon>
        <taxon>Lachnaceae</taxon>
        <taxon>Lachnellula</taxon>
    </lineage>
</organism>
<feature type="domain" description="Aconitase A/isopropylmalate dehydratase small subunit swivel" evidence="19">
    <location>
        <begin position="526"/>
        <end position="643"/>
    </location>
</feature>
<evidence type="ECO:0000256" key="15">
    <source>
        <dbReference type="ARBA" id="ARBA00023304"/>
    </source>
</evidence>
<feature type="domain" description="Aconitase/3-isopropylmalate dehydratase large subunit alpha/beta/alpha" evidence="18">
    <location>
        <begin position="12"/>
        <end position="471"/>
    </location>
</feature>
<dbReference type="Proteomes" id="UP000431533">
    <property type="component" value="Unassembled WGS sequence"/>
</dbReference>
<keyword evidence="12" id="KW-0408">Iron</keyword>
<evidence type="ECO:0000256" key="8">
    <source>
        <dbReference type="ARBA" id="ARBA00022430"/>
    </source>
</evidence>
<dbReference type="Pfam" id="PF00694">
    <property type="entry name" value="Aconitase_C"/>
    <property type="match status" value="1"/>
</dbReference>
<evidence type="ECO:0000256" key="6">
    <source>
        <dbReference type="ARBA" id="ARBA00011998"/>
    </source>
</evidence>
<dbReference type="InterPro" id="IPR050067">
    <property type="entry name" value="IPM_dehydratase_rel_enz"/>
</dbReference>
<keyword evidence="9" id="KW-0004">4Fe-4S</keyword>
<gene>
    <name evidence="20" type="primary">LEU1_0</name>
    <name evidence="20" type="ORF">LHYA1_G003444</name>
</gene>
<evidence type="ECO:0000259" key="18">
    <source>
        <dbReference type="Pfam" id="PF00330"/>
    </source>
</evidence>
<comment type="pathway">
    <text evidence="4">Amino-acid biosynthesis; L-leucine biosynthesis; L-leucine from 3-methyl-2-oxobutanoate: step 2/4.</text>
</comment>
<dbReference type="NCBIfam" id="TIGR00170">
    <property type="entry name" value="leuC"/>
    <property type="match status" value="1"/>
</dbReference>
<dbReference type="InterPro" id="IPR004431">
    <property type="entry name" value="3-IsopropMal_deHydase_ssu"/>
</dbReference>
<dbReference type="GeneID" id="41983642"/>
<protein>
    <recommendedName>
        <fullName evidence="7">3-isopropylmalate dehydratase</fullName>
        <ecNumber evidence="6">4.2.1.33</ecNumber>
    </recommendedName>
    <alternativeName>
        <fullName evidence="16">Alpha-IPM isomerase</fullName>
    </alternativeName>
    <alternativeName>
        <fullName evidence="17">Isopropylmalate isomerase</fullName>
    </alternativeName>
</protein>
<dbReference type="InterPro" id="IPR018136">
    <property type="entry name" value="Aconitase_4Fe-4S_BS"/>
</dbReference>
<dbReference type="InterPro" id="IPR015928">
    <property type="entry name" value="Aconitase/3IPM_dehydase_swvl"/>
</dbReference>
<keyword evidence="10" id="KW-0028">Amino-acid biosynthesis</keyword>
<dbReference type="InterPro" id="IPR004430">
    <property type="entry name" value="3-IsopropMal_deHydase_lsu"/>
</dbReference>
<dbReference type="InterPro" id="IPR033941">
    <property type="entry name" value="IPMI_cat"/>
</dbReference>
<evidence type="ECO:0000256" key="11">
    <source>
        <dbReference type="ARBA" id="ARBA00022723"/>
    </source>
</evidence>
<dbReference type="EC" id="4.2.1.33" evidence="6"/>
<keyword evidence="15" id="KW-0100">Branched-chain amino acid biosynthesis</keyword>
<evidence type="ECO:0000256" key="2">
    <source>
        <dbReference type="ARBA" id="ARBA00001966"/>
    </source>
</evidence>
<keyword evidence="13" id="KW-0411">Iron-sulfur</keyword>
<dbReference type="GO" id="GO:0009098">
    <property type="term" value="P:L-leucine biosynthetic process"/>
    <property type="evidence" value="ECO:0007669"/>
    <property type="project" value="UniProtKB-UniPathway"/>
</dbReference>
<dbReference type="NCBIfam" id="NF002458">
    <property type="entry name" value="PRK01641.1"/>
    <property type="match status" value="1"/>
</dbReference>
<evidence type="ECO:0000256" key="16">
    <source>
        <dbReference type="ARBA" id="ARBA00031631"/>
    </source>
</evidence>
<dbReference type="NCBIfam" id="TIGR00171">
    <property type="entry name" value="leuD"/>
    <property type="match status" value="1"/>
</dbReference>
<dbReference type="SUPFAM" id="SSF52016">
    <property type="entry name" value="LeuD/IlvD-like"/>
    <property type="match status" value="1"/>
</dbReference>
<dbReference type="FunFam" id="3.20.19.10:FF:000003">
    <property type="entry name" value="3-isopropylmalate dehydratase small subunit"/>
    <property type="match status" value="1"/>
</dbReference>
<evidence type="ECO:0000256" key="10">
    <source>
        <dbReference type="ARBA" id="ARBA00022605"/>
    </source>
</evidence>
<evidence type="ECO:0000256" key="4">
    <source>
        <dbReference type="ARBA" id="ARBA00004729"/>
    </source>
</evidence>
<reference evidence="20 21" key="1">
    <citation type="submission" date="2018-05" db="EMBL/GenBank/DDBJ databases">
        <title>Genome sequencing and assembly of the regulated plant pathogen Lachnellula willkommii and related sister species for the development of diagnostic species identification markers.</title>
        <authorList>
            <person name="Giroux E."/>
            <person name="Bilodeau G."/>
        </authorList>
    </citation>
    <scope>NUCLEOTIDE SEQUENCE [LARGE SCALE GENOMIC DNA]</scope>
    <source>
        <strain evidence="20 21">CBS 185.66</strain>
    </source>
</reference>
<comment type="catalytic activity">
    <reaction evidence="1">
        <text>(2R,3S)-3-isopropylmalate = (2S)-2-isopropylmalate</text>
        <dbReference type="Rhea" id="RHEA:32287"/>
        <dbReference type="ChEBI" id="CHEBI:1178"/>
        <dbReference type="ChEBI" id="CHEBI:35121"/>
        <dbReference type="EC" id="4.2.1.33"/>
    </reaction>
</comment>
<dbReference type="PANTHER" id="PTHR43822">
    <property type="entry name" value="HOMOACONITASE, MITOCHONDRIAL-RELATED"/>
    <property type="match status" value="1"/>
</dbReference>
<keyword evidence="21" id="KW-1185">Reference proteome</keyword>
<dbReference type="Gene3D" id="3.30.499.10">
    <property type="entry name" value="Aconitase, domain 3"/>
    <property type="match status" value="2"/>
</dbReference>
<dbReference type="InterPro" id="IPR033940">
    <property type="entry name" value="IPMI_Swivel"/>
</dbReference>
<dbReference type="InterPro" id="IPR000573">
    <property type="entry name" value="AconitaseA/IPMdHydase_ssu_swvl"/>
</dbReference>
<evidence type="ECO:0000256" key="7">
    <source>
        <dbReference type="ARBA" id="ARBA00014371"/>
    </source>
</evidence>
<comment type="caution">
    <text evidence="20">The sequence shown here is derived from an EMBL/GenBank/DDBJ whole genome shotgun (WGS) entry which is preliminary data.</text>
</comment>
<dbReference type="CDD" id="cd01577">
    <property type="entry name" value="IPMI_Swivel"/>
    <property type="match status" value="1"/>
</dbReference>
<dbReference type="InterPro" id="IPR036008">
    <property type="entry name" value="Aconitase_4Fe-4S_dom"/>
</dbReference>
<dbReference type="RefSeq" id="XP_031007294.1">
    <property type="nucleotide sequence ID" value="XM_031148414.1"/>
</dbReference>
<dbReference type="PRINTS" id="PR00415">
    <property type="entry name" value="ACONITASE"/>
</dbReference>
<comment type="function">
    <text evidence="3">Catalyzes the isomerization between 2-isopropylmalate and 3-isopropylmalate, via the formation of 2-isopropylmaleate.</text>
</comment>
<evidence type="ECO:0000256" key="9">
    <source>
        <dbReference type="ARBA" id="ARBA00022485"/>
    </source>
</evidence>
<evidence type="ECO:0000256" key="1">
    <source>
        <dbReference type="ARBA" id="ARBA00000491"/>
    </source>
</evidence>
<dbReference type="NCBIfam" id="NF009116">
    <property type="entry name" value="PRK12466.1"/>
    <property type="match status" value="1"/>
</dbReference>
<evidence type="ECO:0000313" key="20">
    <source>
        <dbReference type="EMBL" id="TVY28506.1"/>
    </source>
</evidence>
<dbReference type="GO" id="GO:0003861">
    <property type="term" value="F:3-isopropylmalate dehydratase activity"/>
    <property type="evidence" value="ECO:0007669"/>
    <property type="project" value="UniProtKB-EC"/>
</dbReference>
<dbReference type="CDD" id="cd01583">
    <property type="entry name" value="IPMI"/>
    <property type="match status" value="1"/>
</dbReference>
<evidence type="ECO:0000313" key="21">
    <source>
        <dbReference type="Proteomes" id="UP000431533"/>
    </source>
</evidence>
<comment type="cofactor">
    <cofactor evidence="2">
        <name>[4Fe-4S] cluster</name>
        <dbReference type="ChEBI" id="CHEBI:49883"/>
    </cofactor>
</comment>
<evidence type="ECO:0000256" key="14">
    <source>
        <dbReference type="ARBA" id="ARBA00023239"/>
    </source>
</evidence>
<dbReference type="SUPFAM" id="SSF53732">
    <property type="entry name" value="Aconitase iron-sulfur domain"/>
    <property type="match status" value="1"/>
</dbReference>
<dbReference type="HAMAP" id="MF_01026">
    <property type="entry name" value="LeuC_type1"/>
    <property type="match status" value="1"/>
</dbReference>
<dbReference type="GO" id="GO:0046872">
    <property type="term" value="F:metal ion binding"/>
    <property type="evidence" value="ECO:0007669"/>
    <property type="project" value="UniProtKB-KW"/>
</dbReference>
<sequence length="758" mass="83106">MYHTNRPRTLYEKVFDDHVVEEREDGTVLLYIDRHLIHEVTSPQAFWGLEAQGRQTRRPELTLATSDHNVPTTTRRRPVKTASFLKDPASRLQVQTLERNVKHHGIPYLGLNSNMQGIVHIIGPELGFTLPATTVVCGDSHTSTHGAFGALAFGIGTSEVEHVLATQTLVTTRDRNMKIVVRGTLGEGVSSKDLILFIIGKIGTAGATGMVIEFAGPGIESLSMESRMSLCNMSIEAGARAGMIAHDETTTQYVKDKPMAPHSSSPLWDKAQKYWQSLSSDPGAHFDKIIEIDATGVAPTVTWGTSPEQVVPITGSVPFPEDFEDPVKQQSCRQALEYMALEPGTQMIDIAVDKVFIGSCTNARLEDFRVAASVLKGKRISPSLKLALAVPGSGTVKRAAEAEGLDIIFRTAGFQWREAGCSLCVGLNEDALLPFERCASTSNRNFESRQGTAGRTHLVSPAVAASTALAGRLTDARLEDWSTLKDSVNLAPSTYNDGLIDWTGSDATDTDPIPENSPAPKQIATNSFHHARGKVAILNRANIDTDAIFPKQFCTTIKRQGLGNALFYNLRYHQDGNLNSSFILNHSEYQKCPILLATGPNFGCGSSREHAVWALQDFGFRTVLAPSFANIFHNNCFKNGLLPAILDLNAIQSIVKEVNDGRIIEIDLPTQSVLDAEGRQIGSFEIEEHRKSKLLNGTDEISTTLLSEKKITTFERDRRMSRPWIDASAKMGLDSVFSRVQPSRKTLEVDIKPSSIKW</sequence>
<dbReference type="GO" id="GO:0009316">
    <property type="term" value="C:3-isopropylmalate dehydratase complex"/>
    <property type="evidence" value="ECO:0007669"/>
    <property type="project" value="InterPro"/>
</dbReference>
<evidence type="ECO:0000256" key="5">
    <source>
        <dbReference type="ARBA" id="ARBA00007185"/>
    </source>
</evidence>
<dbReference type="UniPathway" id="UPA00048">
    <property type="reaction ID" value="UER00071"/>
</dbReference>
<dbReference type="InterPro" id="IPR001030">
    <property type="entry name" value="Acoase/IPM_deHydtase_lsu_aba"/>
</dbReference>
<evidence type="ECO:0000256" key="12">
    <source>
        <dbReference type="ARBA" id="ARBA00023004"/>
    </source>
</evidence>
<dbReference type="PROSITE" id="PS01244">
    <property type="entry name" value="ACONITASE_2"/>
    <property type="match status" value="1"/>
</dbReference>
<keyword evidence="14" id="KW-0456">Lyase</keyword>
<dbReference type="NCBIfam" id="NF004016">
    <property type="entry name" value="PRK05478.1"/>
    <property type="match status" value="1"/>
</dbReference>
<dbReference type="EMBL" id="QGMH01000030">
    <property type="protein sequence ID" value="TVY28506.1"/>
    <property type="molecule type" value="Genomic_DNA"/>
</dbReference>
<dbReference type="PANTHER" id="PTHR43822:SF9">
    <property type="entry name" value="3-ISOPROPYLMALATE DEHYDRATASE"/>
    <property type="match status" value="1"/>
</dbReference>
<dbReference type="HAMAP" id="MF_01031">
    <property type="entry name" value="LeuD_type1"/>
    <property type="match status" value="1"/>
</dbReference>
<proteinExistence type="inferred from homology"/>
<dbReference type="AlphaFoldDB" id="A0A8H8R6I1"/>
<keyword evidence="11" id="KW-0479">Metal-binding</keyword>
<dbReference type="GO" id="GO:0051539">
    <property type="term" value="F:4 iron, 4 sulfur cluster binding"/>
    <property type="evidence" value="ECO:0007669"/>
    <property type="project" value="UniProtKB-KW"/>
</dbReference>
<dbReference type="InterPro" id="IPR015931">
    <property type="entry name" value="Acnase/IPM_dHydase_lsu_aba_1/3"/>
</dbReference>
<keyword evidence="8" id="KW-0432">Leucine biosynthesis</keyword>
<evidence type="ECO:0000256" key="13">
    <source>
        <dbReference type="ARBA" id="ARBA00023014"/>
    </source>
</evidence>
<dbReference type="OrthoDB" id="2279155at2759"/>
<dbReference type="Pfam" id="PF00330">
    <property type="entry name" value="Aconitase"/>
    <property type="match status" value="1"/>
</dbReference>
<evidence type="ECO:0000259" key="19">
    <source>
        <dbReference type="Pfam" id="PF00694"/>
    </source>
</evidence>
<comment type="similarity">
    <text evidence="5">Belongs to the aconitase/IPM isomerase family.</text>
</comment>